<comment type="similarity">
    <text evidence="2">Belongs to the Gfo/Idh/MocA family. Glycosyl hydrolase 109 subfamily.</text>
</comment>
<protein>
    <submittedName>
        <fullName evidence="8">Alpha-N-acetylgalactosaminidase</fullName>
        <ecNumber evidence="8">3.2.1.49</ecNumber>
    </submittedName>
</protein>
<evidence type="ECO:0000256" key="3">
    <source>
        <dbReference type="ARBA" id="ARBA00022801"/>
    </source>
</evidence>
<feature type="domain" description="Gfo/Idh/MocA-like oxidoreductase N-terminal" evidence="6">
    <location>
        <begin position="33"/>
        <end position="158"/>
    </location>
</feature>
<dbReference type="Gene3D" id="3.40.50.720">
    <property type="entry name" value="NAD(P)-binding Rossmann-like Domain"/>
    <property type="match status" value="1"/>
</dbReference>
<sequence length="448" mass="50022">MDRRNFIKSTAITTAGIGVLSSTELFAQTNGKIKIGFIGVGLRGRNHVQIALNRDDLEIVAVCDTQEESLAQCRKQFNAKGTKLPKEYTGGVDAYKKMLSNEKLDAVIIATPWQFHKNQAIDAMKAGLYVGCEVIAGLTLQDHWDIVKVSEETGKPYMTLENVAFRRDVLAVLNMHRQGLFGELLHLEGGYQHDLREVLFNDGKAYYGHGVEYGPKAISEAQWRTQFNIDQDGDLYPTHGLGPIMQFADINKGNRFTHITSYSSKARGLAAYVNKVSSGHPNGKINYKNGDITQTMLQCANGETMLLTHDTHLPRPYSIGFRVQGTDGIWMDVAKGIHIEGKSKPHTWDSADEWVKKYDHPIWQKYEAVANGSGHGGMDWFVFNAFIQAVKQKVQTPIDVYDSVTMSAVFPLSTESIAKGNKTLEFPDFTKGKWKTKKNTFMLDDSGM</sequence>
<dbReference type="Gene3D" id="3.30.360.10">
    <property type="entry name" value="Dihydrodipicolinate Reductase, domain 2"/>
    <property type="match status" value="1"/>
</dbReference>
<name>A0A2X2JID4_SPHMU</name>
<keyword evidence="4" id="KW-0520">NAD</keyword>
<dbReference type="SUPFAM" id="SSF51735">
    <property type="entry name" value="NAD(P)-binding Rossmann-fold domains"/>
    <property type="match status" value="1"/>
</dbReference>
<dbReference type="Pfam" id="PF01408">
    <property type="entry name" value="GFO_IDH_MocA"/>
    <property type="match status" value="1"/>
</dbReference>
<dbReference type="RefSeq" id="WP_112375591.1">
    <property type="nucleotide sequence ID" value="NZ_CP069793.1"/>
</dbReference>
<accession>A0A2X2JID4</accession>
<evidence type="ECO:0000259" key="7">
    <source>
        <dbReference type="Pfam" id="PF21252"/>
    </source>
</evidence>
<dbReference type="PANTHER" id="PTHR43818:SF1">
    <property type="entry name" value="GLYCOSYL HYDROLASE FAMILY 109 PROTEIN"/>
    <property type="match status" value="1"/>
</dbReference>
<evidence type="ECO:0000256" key="1">
    <source>
        <dbReference type="ARBA" id="ARBA00001911"/>
    </source>
</evidence>
<dbReference type="InterPro" id="IPR049303">
    <property type="entry name" value="Glyco_hydro_109_C"/>
</dbReference>
<dbReference type="GeneID" id="97182248"/>
<dbReference type="EMBL" id="UAUU01000011">
    <property type="protein sequence ID" value="SPZ91926.1"/>
    <property type="molecule type" value="Genomic_DNA"/>
</dbReference>
<keyword evidence="3 8" id="KW-0378">Hydrolase</keyword>
<evidence type="ECO:0000313" key="9">
    <source>
        <dbReference type="Proteomes" id="UP000251241"/>
    </source>
</evidence>
<dbReference type="EC" id="3.2.1.49" evidence="8"/>
<feature type="domain" description="Glycosyl hydrolase 109 C-terminal" evidence="7">
    <location>
        <begin position="170"/>
        <end position="350"/>
    </location>
</feature>
<evidence type="ECO:0000256" key="4">
    <source>
        <dbReference type="ARBA" id="ARBA00023027"/>
    </source>
</evidence>
<dbReference type="GO" id="GO:0008456">
    <property type="term" value="F:alpha-N-acetylgalactosaminidase activity"/>
    <property type="evidence" value="ECO:0007669"/>
    <property type="project" value="UniProtKB-EC"/>
</dbReference>
<dbReference type="GO" id="GO:0000166">
    <property type="term" value="F:nucleotide binding"/>
    <property type="evidence" value="ECO:0007669"/>
    <property type="project" value="InterPro"/>
</dbReference>
<organism evidence="8 9">
    <name type="scientific">Sphingobacterium multivorum</name>
    <dbReference type="NCBI Taxonomy" id="28454"/>
    <lineage>
        <taxon>Bacteria</taxon>
        <taxon>Pseudomonadati</taxon>
        <taxon>Bacteroidota</taxon>
        <taxon>Sphingobacteriia</taxon>
        <taxon>Sphingobacteriales</taxon>
        <taxon>Sphingobacteriaceae</taxon>
        <taxon>Sphingobacterium</taxon>
    </lineage>
</organism>
<evidence type="ECO:0000256" key="5">
    <source>
        <dbReference type="ARBA" id="ARBA00023295"/>
    </source>
</evidence>
<dbReference type="PANTHER" id="PTHR43818">
    <property type="entry name" value="BCDNA.GH03377"/>
    <property type="match status" value="1"/>
</dbReference>
<evidence type="ECO:0000259" key="6">
    <source>
        <dbReference type="Pfam" id="PF01408"/>
    </source>
</evidence>
<dbReference type="InterPro" id="IPR000683">
    <property type="entry name" value="Gfo/Idh/MocA-like_OxRdtase_N"/>
</dbReference>
<dbReference type="InterPro" id="IPR036291">
    <property type="entry name" value="NAD(P)-bd_dom_sf"/>
</dbReference>
<dbReference type="Pfam" id="PF21252">
    <property type="entry name" value="Glyco_hydro_109_C"/>
    <property type="match status" value="1"/>
</dbReference>
<comment type="cofactor">
    <cofactor evidence="1">
        <name>NAD(+)</name>
        <dbReference type="ChEBI" id="CHEBI:57540"/>
    </cofactor>
</comment>
<gene>
    <name evidence="8" type="primary">nagA_2</name>
    <name evidence="8" type="ORF">NCTC11343_03972</name>
</gene>
<dbReference type="Proteomes" id="UP000251241">
    <property type="component" value="Unassembled WGS sequence"/>
</dbReference>
<proteinExistence type="inferred from homology"/>
<reference evidence="8 9" key="1">
    <citation type="submission" date="2018-06" db="EMBL/GenBank/DDBJ databases">
        <authorList>
            <consortium name="Pathogen Informatics"/>
            <person name="Doyle S."/>
        </authorList>
    </citation>
    <scope>NUCLEOTIDE SEQUENCE [LARGE SCALE GENOMIC DNA]</scope>
    <source>
        <strain evidence="8 9">NCTC11343</strain>
    </source>
</reference>
<dbReference type="InterPro" id="IPR050463">
    <property type="entry name" value="Gfo/Idh/MocA_oxidrdct_glycsds"/>
</dbReference>
<dbReference type="AlphaFoldDB" id="A0A2X2JID4"/>
<evidence type="ECO:0000313" key="8">
    <source>
        <dbReference type="EMBL" id="SPZ91926.1"/>
    </source>
</evidence>
<keyword evidence="5 8" id="KW-0326">Glycosidase</keyword>
<evidence type="ECO:0000256" key="2">
    <source>
        <dbReference type="ARBA" id="ARBA00009329"/>
    </source>
</evidence>